<sequence>MTALLAAALAAATLTATAPTAVAAAADKATAPAAAPAGLLSAQQAAARAKSTGKPVEVTSLTSQTSLTQANPNGTLTLTESAVPTRVRQHGKWTNLDATLRTNPDGTLSPAASLNQVVLSGGGTTPLASLYI</sequence>
<keyword evidence="1" id="KW-0732">Signal</keyword>
<name>A0ABV6WI34_9ACTN</name>
<comment type="caution">
    <text evidence="2">The sequence shown here is derived from an EMBL/GenBank/DDBJ whole genome shotgun (WGS) entry which is preliminary data.</text>
</comment>
<protein>
    <submittedName>
        <fullName evidence="2">LamG domain-containing protein</fullName>
    </submittedName>
</protein>
<reference evidence="2 3" key="1">
    <citation type="submission" date="2024-09" db="EMBL/GenBank/DDBJ databases">
        <authorList>
            <person name="Lee S.D."/>
        </authorList>
    </citation>
    <scope>NUCLEOTIDE SEQUENCE [LARGE SCALE GENOMIC DNA]</scope>
    <source>
        <strain evidence="2 3">N1-12</strain>
    </source>
</reference>
<evidence type="ECO:0000256" key="1">
    <source>
        <dbReference type="SAM" id="SignalP"/>
    </source>
</evidence>
<proteinExistence type="predicted"/>
<gene>
    <name evidence="2" type="ORF">ACEZCY_21120</name>
</gene>
<evidence type="ECO:0000313" key="3">
    <source>
        <dbReference type="Proteomes" id="UP001592529"/>
    </source>
</evidence>
<accession>A0ABV6WI34</accession>
<evidence type="ECO:0000313" key="2">
    <source>
        <dbReference type="EMBL" id="MFC1425690.1"/>
    </source>
</evidence>
<keyword evidence="3" id="KW-1185">Reference proteome</keyword>
<feature type="chain" id="PRO_5045808987" evidence="1">
    <location>
        <begin position="24"/>
        <end position="132"/>
    </location>
</feature>
<organism evidence="2 3">
    <name type="scientific">Streptacidiphilus alkalitolerans</name>
    <dbReference type="NCBI Taxonomy" id="3342712"/>
    <lineage>
        <taxon>Bacteria</taxon>
        <taxon>Bacillati</taxon>
        <taxon>Actinomycetota</taxon>
        <taxon>Actinomycetes</taxon>
        <taxon>Kitasatosporales</taxon>
        <taxon>Streptomycetaceae</taxon>
        <taxon>Streptacidiphilus</taxon>
    </lineage>
</organism>
<feature type="non-terminal residue" evidence="2">
    <location>
        <position position="132"/>
    </location>
</feature>
<dbReference type="Proteomes" id="UP001592529">
    <property type="component" value="Unassembled WGS sequence"/>
</dbReference>
<dbReference type="EMBL" id="JBHFAA010000009">
    <property type="protein sequence ID" value="MFC1425690.1"/>
    <property type="molecule type" value="Genomic_DNA"/>
</dbReference>
<feature type="signal peptide" evidence="1">
    <location>
        <begin position="1"/>
        <end position="23"/>
    </location>
</feature>